<dbReference type="EMBL" id="JANGAC010000004">
    <property type="protein sequence ID" value="MCQ4922827.1"/>
    <property type="molecule type" value="Genomic_DNA"/>
</dbReference>
<organism evidence="2 3">
    <name type="scientific">Tissierella carlieri</name>
    <dbReference type="NCBI Taxonomy" id="689904"/>
    <lineage>
        <taxon>Bacteria</taxon>
        <taxon>Bacillati</taxon>
        <taxon>Bacillota</taxon>
        <taxon>Tissierellia</taxon>
        <taxon>Tissierellales</taxon>
        <taxon>Tissierellaceae</taxon>
        <taxon>Tissierella</taxon>
    </lineage>
</organism>
<dbReference type="Pfam" id="PF04071">
    <property type="entry name" value="zf-like"/>
    <property type="match status" value="1"/>
</dbReference>
<reference evidence="2 3" key="1">
    <citation type="submission" date="2022-06" db="EMBL/GenBank/DDBJ databases">
        <title>Isolation of gut microbiota from human fecal samples.</title>
        <authorList>
            <person name="Pamer E.G."/>
            <person name="Barat B."/>
            <person name="Waligurski E."/>
            <person name="Medina S."/>
            <person name="Paddock L."/>
            <person name="Mostad J."/>
        </authorList>
    </citation>
    <scope>NUCLEOTIDE SEQUENCE [LARGE SCALE GENOMIC DNA]</scope>
    <source>
        <strain evidence="2 3">DFI.7.95</strain>
    </source>
</reference>
<feature type="domain" description="Cysteine-rich small" evidence="1">
    <location>
        <begin position="5"/>
        <end position="80"/>
    </location>
</feature>
<protein>
    <submittedName>
        <fullName evidence="2">Cysteine-rich small domain-containing protein</fullName>
    </submittedName>
</protein>
<dbReference type="InterPro" id="IPR007212">
    <property type="entry name" value="Zf-like"/>
</dbReference>
<sequence length="86" mass="10353">MEHSYRFYRNTACDYFPCHKVNNEEEFNCMFCYCPLYFLEDCGGNHIDNRGIKDCSNCLVPHKPNGYDYINKKIMEHNDKKIRDNK</sequence>
<evidence type="ECO:0000259" key="1">
    <source>
        <dbReference type="Pfam" id="PF04071"/>
    </source>
</evidence>
<dbReference type="RefSeq" id="WP_216559062.1">
    <property type="nucleotide sequence ID" value="NZ_JAHLOH010000033.1"/>
</dbReference>
<accession>A0ABT1S8N1</accession>
<evidence type="ECO:0000313" key="2">
    <source>
        <dbReference type="EMBL" id="MCQ4922827.1"/>
    </source>
</evidence>
<keyword evidence="3" id="KW-1185">Reference proteome</keyword>
<comment type="caution">
    <text evidence="2">The sequence shown here is derived from an EMBL/GenBank/DDBJ whole genome shotgun (WGS) entry which is preliminary data.</text>
</comment>
<dbReference type="Proteomes" id="UP001524478">
    <property type="component" value="Unassembled WGS sequence"/>
</dbReference>
<proteinExistence type="predicted"/>
<name>A0ABT1S8N1_9FIRM</name>
<evidence type="ECO:0000313" key="3">
    <source>
        <dbReference type="Proteomes" id="UP001524478"/>
    </source>
</evidence>
<gene>
    <name evidence="2" type="ORF">NE686_07015</name>
</gene>